<evidence type="ECO:0000256" key="1">
    <source>
        <dbReference type="SAM" id="Phobius"/>
    </source>
</evidence>
<accession>A0A482Y080</accession>
<gene>
    <name evidence="2" type="ORF">ELS17_07950</name>
</gene>
<dbReference type="STRING" id="222984.GCA_000731985_02762"/>
<sequence length="79" mass="8048">MNPDGDLTRSTIAGLLCVVVFLPTTALALNAYVVLTISVGPTDVLSRVIDAALVAGSLTAFCGGVLSHHLLRSRSPDGG</sequence>
<feature type="transmembrane region" description="Helical" evidence="1">
    <location>
        <begin position="12"/>
        <end position="39"/>
    </location>
</feature>
<dbReference type="EMBL" id="SHMR01000001">
    <property type="protein sequence ID" value="RZH69708.1"/>
    <property type="molecule type" value="Genomic_DNA"/>
</dbReference>
<evidence type="ECO:0000313" key="3">
    <source>
        <dbReference type="Proteomes" id="UP000292704"/>
    </source>
</evidence>
<feature type="transmembrane region" description="Helical" evidence="1">
    <location>
        <begin position="51"/>
        <end position="71"/>
    </location>
</feature>
<keyword evidence="1" id="KW-1133">Transmembrane helix</keyword>
<keyword evidence="1" id="KW-0472">Membrane</keyword>
<dbReference type="Proteomes" id="UP000292704">
    <property type="component" value="Unassembled WGS sequence"/>
</dbReference>
<reference evidence="2 3" key="1">
    <citation type="submission" date="2019-02" db="EMBL/GenBank/DDBJ databases">
        <title>Genome analysis provides insights into bioremediation potentialities and Haloocin production by Natrinema altunense strain 4.1R isolated from Chott Douz in Tunisian desert.</title>
        <authorList>
            <person name="Najjari A."/>
            <person name="Youssef N."/>
            <person name="Ben Dhia O."/>
            <person name="Ferjani R."/>
            <person name="El Hidri D."/>
            <person name="Ouzari H.I."/>
            <person name="Cherif A."/>
        </authorList>
    </citation>
    <scope>NUCLEOTIDE SEQUENCE [LARGE SCALE GENOMIC DNA]</scope>
    <source>
        <strain evidence="2 3">4.1R</strain>
    </source>
</reference>
<name>A0A482Y080_9EURY</name>
<evidence type="ECO:0000313" key="2">
    <source>
        <dbReference type="EMBL" id="RZH69708.1"/>
    </source>
</evidence>
<comment type="caution">
    <text evidence="2">The sequence shown here is derived from an EMBL/GenBank/DDBJ whole genome shotgun (WGS) entry which is preliminary data.</text>
</comment>
<proteinExistence type="predicted"/>
<dbReference type="AlphaFoldDB" id="A0A482Y080"/>
<organism evidence="2 3">
    <name type="scientific">Natrinema altunense</name>
    <dbReference type="NCBI Taxonomy" id="222984"/>
    <lineage>
        <taxon>Archaea</taxon>
        <taxon>Methanobacteriati</taxon>
        <taxon>Methanobacteriota</taxon>
        <taxon>Stenosarchaea group</taxon>
        <taxon>Halobacteria</taxon>
        <taxon>Halobacteriales</taxon>
        <taxon>Natrialbaceae</taxon>
        <taxon>Natrinema</taxon>
    </lineage>
</organism>
<keyword evidence="1" id="KW-0812">Transmembrane</keyword>
<protein>
    <submittedName>
        <fullName evidence="2">Uncharacterized protein</fullName>
    </submittedName>
</protein>